<dbReference type="VEuPathDB" id="CryptoDB:Cvel_5340"/>
<accession>A0A0G4GWV2</accession>
<protein>
    <recommendedName>
        <fullName evidence="2">N-acetyltransferase domain-containing protein</fullName>
    </recommendedName>
</protein>
<dbReference type="SUPFAM" id="SSF55729">
    <property type="entry name" value="Acyl-CoA N-acyltransferases (Nat)"/>
    <property type="match status" value="1"/>
</dbReference>
<dbReference type="GO" id="GO:0008080">
    <property type="term" value="F:N-acetyltransferase activity"/>
    <property type="evidence" value="ECO:0007669"/>
    <property type="project" value="TreeGrafter"/>
</dbReference>
<dbReference type="InterPro" id="IPR016181">
    <property type="entry name" value="Acyl_CoA_acyltransferase"/>
</dbReference>
<proteinExistence type="predicted"/>
<evidence type="ECO:0008006" key="2">
    <source>
        <dbReference type="Google" id="ProtNLM"/>
    </source>
</evidence>
<dbReference type="AlphaFoldDB" id="A0A0G4GWV2"/>
<dbReference type="PANTHER" id="PTHR20905:SF1">
    <property type="entry name" value="AT07410P-RELATED"/>
    <property type="match status" value="1"/>
</dbReference>
<sequence>MESSPVTFFPVTTREELEEAAELIGECFAEAEPLTVSDEGGNKEAMAQYVRVCVAPAVVESLEDGEGDLSWVAKDKKEGKIVAAFLAHKSTRKCPDLPSDAPGAQYFASVGDFFQDLHKARETPSAFEPEKTLKFSLACVHKDFRGHRLQRQGYQRSAEAARKRGYTCVFVEATSVASQKSVTERSTKIVAELQYASWRDSKGRGAFARAPELTGETKAFLIETPLALGEEAGG</sequence>
<reference evidence="1" key="1">
    <citation type="submission" date="2014-11" db="EMBL/GenBank/DDBJ databases">
        <authorList>
            <person name="Otto D Thomas"/>
            <person name="Naeem Raeece"/>
        </authorList>
    </citation>
    <scope>NUCLEOTIDE SEQUENCE</scope>
</reference>
<dbReference type="PANTHER" id="PTHR20905">
    <property type="entry name" value="N-ACETYLTRANSFERASE-RELATED"/>
    <property type="match status" value="1"/>
</dbReference>
<gene>
    <name evidence="1" type="ORF">Cvel_5340</name>
</gene>
<dbReference type="Gene3D" id="3.40.630.30">
    <property type="match status" value="1"/>
</dbReference>
<dbReference type="EMBL" id="CDMZ01001635">
    <property type="protein sequence ID" value="CEM35476.1"/>
    <property type="molecule type" value="Genomic_DNA"/>
</dbReference>
<name>A0A0G4GWV2_9ALVE</name>
<organism evidence="1">
    <name type="scientific">Chromera velia CCMP2878</name>
    <dbReference type="NCBI Taxonomy" id="1169474"/>
    <lineage>
        <taxon>Eukaryota</taxon>
        <taxon>Sar</taxon>
        <taxon>Alveolata</taxon>
        <taxon>Colpodellida</taxon>
        <taxon>Chromeraceae</taxon>
        <taxon>Chromera</taxon>
    </lineage>
</organism>
<evidence type="ECO:0000313" key="1">
    <source>
        <dbReference type="EMBL" id="CEM35476.1"/>
    </source>
</evidence>